<protein>
    <recommendedName>
        <fullName evidence="3">CCHC-type domain-containing protein</fullName>
    </recommendedName>
</protein>
<proteinExistence type="predicted"/>
<reference evidence="1 2" key="1">
    <citation type="submission" date="2024-04" db="EMBL/GenBank/DDBJ databases">
        <title>Genome assembly C_amara_ONT_v2.</title>
        <authorList>
            <person name="Yant L."/>
            <person name="Moore C."/>
            <person name="Slenker M."/>
        </authorList>
    </citation>
    <scope>NUCLEOTIDE SEQUENCE [LARGE SCALE GENOMIC DNA]</scope>
    <source>
        <tissue evidence="1">Leaf</tissue>
    </source>
</reference>
<dbReference type="EMBL" id="JBANAX010000695">
    <property type="protein sequence ID" value="KAL1197094.1"/>
    <property type="molecule type" value="Genomic_DNA"/>
</dbReference>
<evidence type="ECO:0008006" key="3">
    <source>
        <dbReference type="Google" id="ProtNLM"/>
    </source>
</evidence>
<evidence type="ECO:0000313" key="2">
    <source>
        <dbReference type="Proteomes" id="UP001558713"/>
    </source>
</evidence>
<organism evidence="1 2">
    <name type="scientific">Cardamine amara subsp. amara</name>
    <dbReference type="NCBI Taxonomy" id="228776"/>
    <lineage>
        <taxon>Eukaryota</taxon>
        <taxon>Viridiplantae</taxon>
        <taxon>Streptophyta</taxon>
        <taxon>Embryophyta</taxon>
        <taxon>Tracheophyta</taxon>
        <taxon>Spermatophyta</taxon>
        <taxon>Magnoliopsida</taxon>
        <taxon>eudicotyledons</taxon>
        <taxon>Gunneridae</taxon>
        <taxon>Pentapetalae</taxon>
        <taxon>rosids</taxon>
        <taxon>malvids</taxon>
        <taxon>Brassicales</taxon>
        <taxon>Brassicaceae</taxon>
        <taxon>Cardamineae</taxon>
        <taxon>Cardamine</taxon>
    </lineage>
</organism>
<dbReference type="Proteomes" id="UP001558713">
    <property type="component" value="Unassembled WGS sequence"/>
</dbReference>
<keyword evidence="2" id="KW-1185">Reference proteome</keyword>
<dbReference type="AlphaFoldDB" id="A0ABD1A2A5"/>
<sequence length="248" mass="26687">MYSTCGQLGHKVKRCLQSVTSSQLDVAYVSSSVPSLSLPSSSIEVPTNISILRTNESITIDPTPATTVVEQTIPATVSAIGSVHISATQSFVPADITIIAPIESPLQETAQFSSVTACAQVIVQRESAKQADHNLGSNWFASLDSSEGEEDLPDLDNESGLMDLLIPLGKRILRGRPVKPSAKAKEMQCQATGRGRETEGVGTEVGVASSLHQPNNLSRSKRKIRLYLVHLMYPFLLTTCNILKKKTV</sequence>
<name>A0ABD1A2A5_CARAN</name>
<comment type="caution">
    <text evidence="1">The sequence shown here is derived from an EMBL/GenBank/DDBJ whole genome shotgun (WGS) entry which is preliminary data.</text>
</comment>
<accession>A0ABD1A2A5</accession>
<evidence type="ECO:0000313" key="1">
    <source>
        <dbReference type="EMBL" id="KAL1197094.1"/>
    </source>
</evidence>
<gene>
    <name evidence="1" type="ORF">V5N11_001975</name>
</gene>